<reference evidence="14" key="2">
    <citation type="submission" date="2020-09" db="EMBL/GenBank/DDBJ databases">
        <authorList>
            <person name="Sun Q."/>
            <person name="Zhou Y."/>
        </authorList>
    </citation>
    <scope>NUCLEOTIDE SEQUENCE</scope>
    <source>
        <strain evidence="14">CGMCC 1.14988</strain>
    </source>
</reference>
<dbReference type="Pfam" id="PF21185">
    <property type="entry name" value="RecD_N"/>
    <property type="match status" value="1"/>
</dbReference>
<dbReference type="PANTHER" id="PTHR43788:SF6">
    <property type="entry name" value="DNA HELICASE B"/>
    <property type="match status" value="1"/>
</dbReference>
<evidence type="ECO:0000256" key="5">
    <source>
        <dbReference type="ARBA" id="ARBA00022806"/>
    </source>
</evidence>
<dbReference type="Gene3D" id="3.40.50.300">
    <property type="entry name" value="P-loop containing nucleotide triphosphate hydrolases"/>
    <property type="match status" value="3"/>
</dbReference>
<dbReference type="GO" id="GO:0043139">
    <property type="term" value="F:5'-3' DNA helicase activity"/>
    <property type="evidence" value="ECO:0007669"/>
    <property type="project" value="UniProtKB-UniRule"/>
</dbReference>
<dbReference type="AlphaFoldDB" id="A0A8J3A8U9"/>
<comment type="similarity">
    <text evidence="11">Belongs to the RecD family.</text>
</comment>
<evidence type="ECO:0000256" key="7">
    <source>
        <dbReference type="ARBA" id="ARBA00022840"/>
    </source>
</evidence>
<comment type="miscellaneous">
    <text evidence="11">In the RecBCD complex, RecB has a slow 3'-5' helicase, an exonuclease activity and loads RecA onto ssDNA, RecD has a fast 5'-3' helicase activity, while RecC stimulates the ATPase and processivity of the RecB helicase and contributes to recognition of the Chi site.</text>
</comment>
<evidence type="ECO:0000256" key="4">
    <source>
        <dbReference type="ARBA" id="ARBA00022801"/>
    </source>
</evidence>
<dbReference type="CDD" id="cd17933">
    <property type="entry name" value="DEXSc_RecD-like"/>
    <property type="match status" value="1"/>
</dbReference>
<evidence type="ECO:0000256" key="3">
    <source>
        <dbReference type="ARBA" id="ARBA00022763"/>
    </source>
</evidence>
<evidence type="ECO:0000313" key="14">
    <source>
        <dbReference type="EMBL" id="GGI06985.1"/>
    </source>
</evidence>
<dbReference type="Pfam" id="PF13538">
    <property type="entry name" value="UvrD_C_2"/>
    <property type="match status" value="1"/>
</dbReference>
<proteinExistence type="inferred from homology"/>
<dbReference type="InterPro" id="IPR006344">
    <property type="entry name" value="RecD"/>
</dbReference>
<gene>
    <name evidence="11 14" type="primary">recD</name>
    <name evidence="14" type="ORF">GCM10011354_21830</name>
</gene>
<name>A0A8J3A8U9_9ACTN</name>
<evidence type="ECO:0000256" key="10">
    <source>
        <dbReference type="ARBA" id="ARBA00023235"/>
    </source>
</evidence>
<keyword evidence="3 11" id="KW-0227">DNA damage</keyword>
<evidence type="ECO:0000259" key="13">
    <source>
        <dbReference type="SMART" id="SM00382"/>
    </source>
</evidence>
<dbReference type="EMBL" id="BMHA01000007">
    <property type="protein sequence ID" value="GGI06985.1"/>
    <property type="molecule type" value="Genomic_DNA"/>
</dbReference>
<dbReference type="GO" id="GO:0000724">
    <property type="term" value="P:double-strand break repair via homologous recombination"/>
    <property type="evidence" value="ECO:0007669"/>
    <property type="project" value="UniProtKB-UniRule"/>
</dbReference>
<dbReference type="HAMAP" id="MF_01487">
    <property type="entry name" value="RecD"/>
    <property type="match status" value="1"/>
</dbReference>
<keyword evidence="2 11" id="KW-0547">Nucleotide-binding</keyword>
<keyword evidence="7 11" id="KW-0067">ATP-binding</keyword>
<evidence type="ECO:0000256" key="9">
    <source>
        <dbReference type="ARBA" id="ARBA00023204"/>
    </source>
</evidence>
<dbReference type="InterPro" id="IPR041851">
    <property type="entry name" value="RecD_N_sf"/>
</dbReference>
<protein>
    <recommendedName>
        <fullName evidence="11">RecBCD enzyme subunit RecD</fullName>
        <ecNumber evidence="11">5.6.2.3</ecNumber>
    </recommendedName>
    <alternativeName>
        <fullName evidence="11">DNA 5'-3' helicase subunit RecD</fullName>
    </alternativeName>
    <alternativeName>
        <fullName evidence="11">Exonuclease V subunit RecD</fullName>
        <shortName evidence="11">ExoV subunit RecD</shortName>
    </alternativeName>
    <alternativeName>
        <fullName evidence="11">Helicase/nuclease RecBCD subunit RecD</fullName>
    </alternativeName>
</protein>
<evidence type="ECO:0000256" key="1">
    <source>
        <dbReference type="ARBA" id="ARBA00022722"/>
    </source>
</evidence>
<dbReference type="OrthoDB" id="9763659at2"/>
<accession>A0A8J3A8U9</accession>
<comment type="subunit">
    <text evidence="11">Heterotrimer of RecB, RecC and RecD. All subunits contribute to DNA-binding.</text>
</comment>
<keyword evidence="8 11" id="KW-0238">DNA-binding</keyword>
<feature type="domain" description="AAA+ ATPase" evidence="13">
    <location>
        <begin position="197"/>
        <end position="363"/>
    </location>
</feature>
<keyword evidence="4 11" id="KW-0378">Hydrolase</keyword>
<dbReference type="NCBIfam" id="TIGR01447">
    <property type="entry name" value="recD"/>
    <property type="match status" value="1"/>
</dbReference>
<sequence length="667" mass="70584">MSATLLPDDHRSDPYEARFVVDCPPTLVPYNLAGVLHPADVHTAVTLCRITGCDDPQVLLAVALAVRGPRVGHVCVDLAEVADTVVADDETAEQVAALPWPADVAVWCDALAAADGLVGAPGADTRHPLTLDGTRLYLDRYWRYEQLVAEQLRRRAARPADDVDVTVLRTGLDELFGEAPGDGEVDLQRLAAATAVLRRLAVVAGGPGTGKTTTVSRVLALLDQQAAAAGNPPPRVALVAPTGKAAARLEESLRQALERDDYDDAVRERLAAAQASTIHRLLRRHPGSSTRFRHHAGEPLPHDVVVVDETSMVSLSLMAKLLDACADHTRVVLVGDPQQLRSVEAGAVLGDIVGPSLHGLRLSEPARERLAAASGVDLPSGPVRRAGNDGDVGTTSDAGTTGDVGGIRDGIVVLQRVHRYGTKSGIAELASAIQSGDADAVVALLRNGPDDVTWVERADDADAESPAALASVTAAVTAVGRRVRQAAEDGHAAAALGGLDELRVLCAHRRGPFGVAAWVPMVEGWLGTTAASTRETWLPGRPVLVTENDHQLKIYNGDVGVVVATEQGPRVAFPTIEGPRLLSPSRLESTETVHAMTIHKSQGSQFTHAVVVLPDANSRILSRELFYTGVTRAERQVTVVGSEAAVRAAVHHVVRRASGLRDHLWRP</sequence>
<dbReference type="InterPro" id="IPR050534">
    <property type="entry name" value="Coronavir_polyprotein_1ab"/>
</dbReference>
<dbReference type="InterPro" id="IPR027417">
    <property type="entry name" value="P-loop_NTPase"/>
</dbReference>
<feature type="region of interest" description="Disordered" evidence="12">
    <location>
        <begin position="373"/>
        <end position="401"/>
    </location>
</feature>
<organism evidence="14 15">
    <name type="scientific">Egicoccus halophilus</name>
    <dbReference type="NCBI Taxonomy" id="1670830"/>
    <lineage>
        <taxon>Bacteria</taxon>
        <taxon>Bacillati</taxon>
        <taxon>Actinomycetota</taxon>
        <taxon>Nitriliruptoria</taxon>
        <taxon>Egicoccales</taxon>
        <taxon>Egicoccaceae</taxon>
        <taxon>Egicoccus</taxon>
    </lineage>
</organism>
<evidence type="ECO:0000313" key="15">
    <source>
        <dbReference type="Proteomes" id="UP000650511"/>
    </source>
</evidence>
<dbReference type="Pfam" id="PF13245">
    <property type="entry name" value="AAA_19"/>
    <property type="match status" value="1"/>
</dbReference>
<dbReference type="CDD" id="cd18809">
    <property type="entry name" value="SF1_C_RecD"/>
    <property type="match status" value="1"/>
</dbReference>
<keyword evidence="9 11" id="KW-0234">DNA repair</keyword>
<evidence type="ECO:0000256" key="11">
    <source>
        <dbReference type="HAMAP-Rule" id="MF_01487"/>
    </source>
</evidence>
<comment type="caution">
    <text evidence="14">The sequence shown here is derived from an EMBL/GenBank/DDBJ whole genome shotgun (WGS) entry which is preliminary data.</text>
</comment>
<evidence type="ECO:0000256" key="8">
    <source>
        <dbReference type="ARBA" id="ARBA00023125"/>
    </source>
</evidence>
<evidence type="ECO:0000256" key="2">
    <source>
        <dbReference type="ARBA" id="ARBA00022741"/>
    </source>
</evidence>
<comment type="catalytic activity">
    <reaction evidence="11">
        <text>ATP + H2O = ADP + phosphate + H(+)</text>
        <dbReference type="Rhea" id="RHEA:13065"/>
        <dbReference type="ChEBI" id="CHEBI:15377"/>
        <dbReference type="ChEBI" id="CHEBI:15378"/>
        <dbReference type="ChEBI" id="CHEBI:30616"/>
        <dbReference type="ChEBI" id="CHEBI:43474"/>
        <dbReference type="ChEBI" id="CHEBI:456216"/>
        <dbReference type="EC" id="5.6.2.3"/>
    </reaction>
</comment>
<dbReference type="SMART" id="SM00382">
    <property type="entry name" value="AAA"/>
    <property type="match status" value="1"/>
</dbReference>
<dbReference type="GO" id="GO:0017116">
    <property type="term" value="F:single-stranded DNA helicase activity"/>
    <property type="evidence" value="ECO:0007669"/>
    <property type="project" value="TreeGrafter"/>
</dbReference>
<dbReference type="RefSeq" id="WP_130649171.1">
    <property type="nucleotide sequence ID" value="NZ_BMHA01000007.1"/>
</dbReference>
<dbReference type="InterPro" id="IPR003593">
    <property type="entry name" value="AAA+_ATPase"/>
</dbReference>
<dbReference type="Gene3D" id="1.10.10.1020">
    <property type="entry name" value="RecBCD complex, subunit RecD, N-terminal domain"/>
    <property type="match status" value="1"/>
</dbReference>
<keyword evidence="1 11" id="KW-0540">Nuclease</keyword>
<dbReference type="Proteomes" id="UP000650511">
    <property type="component" value="Unassembled WGS sequence"/>
</dbReference>
<dbReference type="EC" id="5.6.2.3" evidence="11"/>
<comment type="function">
    <text evidence="11">A helicase/nuclease that prepares dsDNA breaks (DSB) for recombinational DNA repair. Binds to DSBs and unwinds DNA via a highly rapid and processive ATP-dependent bidirectional helicase activity. Unwinds dsDNA until it encounters a Chi (crossover hotspot instigator) sequence from the 3' direction. Cuts ssDNA a few nucleotides 3' to the Chi site. The properties and activities of the enzyme are changed at Chi. The Chi-altered holoenzyme produces a long 3'-ssDNA overhang and facilitates RecA-binding to the ssDNA for homologous DNA recombination and repair. Holoenzyme degrades any linearized DNA that is unable to undergo homologous recombination. In the holoenzyme this subunit has ssDNA-dependent ATPase and 5'-3' helicase activity. When added to pre-assembled RecBC greatly stimulates nuclease activity and augments holoenzyme processivity. Negatively regulates the RecA-loading ability of RecBCD.</text>
</comment>
<dbReference type="GO" id="GO:0008854">
    <property type="term" value="F:exodeoxyribonuclease V activity"/>
    <property type="evidence" value="ECO:0007669"/>
    <property type="project" value="InterPro"/>
</dbReference>
<dbReference type="InterPro" id="IPR027785">
    <property type="entry name" value="UvrD-like_helicase_C"/>
</dbReference>
<dbReference type="GO" id="GO:0003677">
    <property type="term" value="F:DNA binding"/>
    <property type="evidence" value="ECO:0007669"/>
    <property type="project" value="UniProtKB-UniRule"/>
</dbReference>
<evidence type="ECO:0000256" key="12">
    <source>
        <dbReference type="SAM" id="MobiDB-lite"/>
    </source>
</evidence>
<evidence type="ECO:0000256" key="6">
    <source>
        <dbReference type="ARBA" id="ARBA00022839"/>
    </source>
</evidence>
<dbReference type="PANTHER" id="PTHR43788">
    <property type="entry name" value="DNA2/NAM7 HELICASE FAMILY MEMBER"/>
    <property type="match status" value="1"/>
</dbReference>
<feature type="binding site" evidence="11">
    <location>
        <begin position="205"/>
        <end position="212"/>
    </location>
    <ligand>
        <name>ATP</name>
        <dbReference type="ChEBI" id="CHEBI:30616"/>
    </ligand>
</feature>
<dbReference type="SUPFAM" id="SSF52540">
    <property type="entry name" value="P-loop containing nucleoside triphosphate hydrolases"/>
    <property type="match status" value="1"/>
</dbReference>
<dbReference type="GO" id="GO:0009338">
    <property type="term" value="C:exodeoxyribonuclease V complex"/>
    <property type="evidence" value="ECO:0007669"/>
    <property type="project" value="InterPro"/>
</dbReference>
<reference evidence="14" key="1">
    <citation type="journal article" date="2014" name="Int. J. Syst. Evol. Microbiol.">
        <title>Complete genome sequence of Corynebacterium casei LMG S-19264T (=DSM 44701T), isolated from a smear-ripened cheese.</title>
        <authorList>
            <consortium name="US DOE Joint Genome Institute (JGI-PGF)"/>
            <person name="Walter F."/>
            <person name="Albersmeier A."/>
            <person name="Kalinowski J."/>
            <person name="Ruckert C."/>
        </authorList>
    </citation>
    <scope>NUCLEOTIDE SEQUENCE</scope>
    <source>
        <strain evidence="14">CGMCC 1.14988</strain>
    </source>
</reference>
<keyword evidence="15" id="KW-1185">Reference proteome</keyword>
<keyword evidence="6 11" id="KW-0269">Exonuclease</keyword>
<dbReference type="InterPro" id="IPR049550">
    <property type="entry name" value="RecD_N"/>
</dbReference>
<keyword evidence="5 11" id="KW-0347">Helicase</keyword>
<dbReference type="GO" id="GO:0005524">
    <property type="term" value="F:ATP binding"/>
    <property type="evidence" value="ECO:0007669"/>
    <property type="project" value="UniProtKB-UniRule"/>
</dbReference>
<keyword evidence="10 11" id="KW-0413">Isomerase</keyword>